<dbReference type="RefSeq" id="WP_186877307.1">
    <property type="nucleotide sequence ID" value="NZ_JACOPN010000001.1"/>
</dbReference>
<evidence type="ECO:0000313" key="3">
    <source>
        <dbReference type="Proteomes" id="UP000602260"/>
    </source>
</evidence>
<organism evidence="2 3">
    <name type="scientific">Flintibacter faecis</name>
    <dbReference type="NCBI Taxonomy" id="2763047"/>
    <lineage>
        <taxon>Bacteria</taxon>
        <taxon>Bacillati</taxon>
        <taxon>Bacillota</taxon>
        <taxon>Clostridia</taxon>
        <taxon>Eubacteriales</taxon>
        <taxon>Flintibacter</taxon>
    </lineage>
</organism>
<dbReference type="AlphaFoldDB" id="A0A8J6IY24"/>
<sequence length="346" mass="39467">MSRLLFTLALAVVAWVISLITGGGRRQVAKIPEGMGILCQPPGKRYVLYALGVVVAAVVAFFSVLYILDGAPEKARPMWALCIAEAILTMVVTTLGGNMMARECVYFNGEELQIHRAFRKTQVYRWSDIRRISGSFDRILHLYLFDGTKILSVDVGMLNYDVFFLVLKKACPGAVADYYWEQTQERPETHALGYGGEYFLLAGMGILILAVYLAMLAQLGGKKLIEMLLEREPSQWFAVWFAPVCGLVSIIGLFICAATSIRYSQEKLVLRYPLRKKREVYWREIERVEVVPVKGQVRVWKTLRLYTQGRVYKLNLARLRRGRDGFMTELYQMAERYEIPCVEMKA</sequence>
<dbReference type="EMBL" id="JACOPN010000001">
    <property type="protein sequence ID" value="MBC5715753.1"/>
    <property type="molecule type" value="Genomic_DNA"/>
</dbReference>
<keyword evidence="1" id="KW-0812">Transmembrane</keyword>
<reference evidence="2" key="1">
    <citation type="submission" date="2020-08" db="EMBL/GenBank/DDBJ databases">
        <title>Genome public.</title>
        <authorList>
            <person name="Liu C."/>
            <person name="Sun Q."/>
        </authorList>
    </citation>
    <scope>NUCLEOTIDE SEQUENCE</scope>
    <source>
        <strain evidence="2">BX5</strain>
    </source>
</reference>
<dbReference type="Proteomes" id="UP000602260">
    <property type="component" value="Unassembled WGS sequence"/>
</dbReference>
<protein>
    <submittedName>
        <fullName evidence="2">Uncharacterized protein</fullName>
    </submittedName>
</protein>
<evidence type="ECO:0000313" key="2">
    <source>
        <dbReference type="EMBL" id="MBC5715753.1"/>
    </source>
</evidence>
<evidence type="ECO:0000256" key="1">
    <source>
        <dbReference type="SAM" id="Phobius"/>
    </source>
</evidence>
<keyword evidence="1" id="KW-1133">Transmembrane helix</keyword>
<keyword evidence="1" id="KW-0472">Membrane</keyword>
<gene>
    <name evidence="2" type="ORF">H8S55_00155</name>
</gene>
<comment type="caution">
    <text evidence="2">The sequence shown here is derived from an EMBL/GenBank/DDBJ whole genome shotgun (WGS) entry which is preliminary data.</text>
</comment>
<proteinExistence type="predicted"/>
<accession>A0A8J6IY24</accession>
<feature type="transmembrane region" description="Helical" evidence="1">
    <location>
        <begin position="46"/>
        <end position="68"/>
    </location>
</feature>
<feature type="transmembrane region" description="Helical" evidence="1">
    <location>
        <begin position="198"/>
        <end position="217"/>
    </location>
</feature>
<name>A0A8J6IY24_9FIRM</name>
<keyword evidence="3" id="KW-1185">Reference proteome</keyword>
<feature type="transmembrane region" description="Helical" evidence="1">
    <location>
        <begin position="237"/>
        <end position="261"/>
    </location>
</feature>